<evidence type="ECO:0000313" key="1">
    <source>
        <dbReference type="EMBL" id="WAR21127.1"/>
    </source>
</evidence>
<proteinExistence type="predicted"/>
<protein>
    <submittedName>
        <fullName evidence="1">Uncharacterized protein</fullName>
    </submittedName>
</protein>
<gene>
    <name evidence="1" type="ORF">MAR_015101</name>
</gene>
<organism evidence="1 2">
    <name type="scientific">Mya arenaria</name>
    <name type="common">Soft-shell clam</name>
    <dbReference type="NCBI Taxonomy" id="6604"/>
    <lineage>
        <taxon>Eukaryota</taxon>
        <taxon>Metazoa</taxon>
        <taxon>Spiralia</taxon>
        <taxon>Lophotrochozoa</taxon>
        <taxon>Mollusca</taxon>
        <taxon>Bivalvia</taxon>
        <taxon>Autobranchia</taxon>
        <taxon>Heteroconchia</taxon>
        <taxon>Euheterodonta</taxon>
        <taxon>Imparidentia</taxon>
        <taxon>Neoheterodontei</taxon>
        <taxon>Myida</taxon>
        <taxon>Myoidea</taxon>
        <taxon>Myidae</taxon>
        <taxon>Mya</taxon>
    </lineage>
</organism>
<sequence length="249" mass="28244">MDIPVTAQKKELVIAGDGRCDRPRQFVKFGVYSMIDMHTGRVVAIELVQSNKVNSSYYMELKGLKRASDSLRRCGLYLARSVHLQIQKWIRENFPGTVHYFDVSMKKKLHALSKEKACNIVCKWMKSITNHLYWSAESSQGEDSSMIVTKWTLSPMLRTFILDMVTSTGSAQTVPLNPENGLKGLKGSCQNVRHSSKQETVDIKKLSTVFQTSYLVSFHSVINHFAPKYDSIFLSRTNVLPVPDISTFQ</sequence>
<dbReference type="PANTHER" id="PTHR31751:SF42">
    <property type="entry name" value="PROTEIN CBG10204"/>
    <property type="match status" value="1"/>
</dbReference>
<accession>A0ABY7FG83</accession>
<keyword evidence="2" id="KW-1185">Reference proteome</keyword>
<evidence type="ECO:0000313" key="2">
    <source>
        <dbReference type="Proteomes" id="UP001164746"/>
    </source>
</evidence>
<dbReference type="EMBL" id="CP111023">
    <property type="protein sequence ID" value="WAR21127.1"/>
    <property type="molecule type" value="Genomic_DNA"/>
</dbReference>
<dbReference type="PANTHER" id="PTHR31751">
    <property type="entry name" value="SI:CH211-108C17.2-RELATED-RELATED"/>
    <property type="match status" value="1"/>
</dbReference>
<name>A0ABY7FG83_MYAAR</name>
<reference evidence="1" key="1">
    <citation type="submission" date="2022-11" db="EMBL/GenBank/DDBJ databases">
        <title>Centuries of genome instability and evolution in soft-shell clam transmissible cancer (bioRxiv).</title>
        <authorList>
            <person name="Hart S.F.M."/>
            <person name="Yonemitsu M.A."/>
            <person name="Giersch R.M."/>
            <person name="Beal B.F."/>
            <person name="Arriagada G."/>
            <person name="Davis B.W."/>
            <person name="Ostrander E.A."/>
            <person name="Goff S.P."/>
            <person name="Metzger M.J."/>
        </authorList>
    </citation>
    <scope>NUCLEOTIDE SEQUENCE</scope>
    <source>
        <strain evidence="1">MELC-2E11</strain>
        <tissue evidence="1">Siphon/mantle</tissue>
    </source>
</reference>
<dbReference type="Proteomes" id="UP001164746">
    <property type="component" value="Chromosome 12"/>
</dbReference>